<dbReference type="RefSeq" id="WP_128354927.1">
    <property type="nucleotide sequence ID" value="NZ_CP022987.1"/>
</dbReference>
<dbReference type="EMBL" id="CP022987">
    <property type="protein sequence ID" value="QAA93877.1"/>
    <property type="molecule type" value="Genomic_DNA"/>
</dbReference>
<dbReference type="GO" id="GO:0012505">
    <property type="term" value="C:endomembrane system"/>
    <property type="evidence" value="ECO:0007669"/>
    <property type="project" value="UniProtKB-SubCell"/>
</dbReference>
<keyword evidence="3 5" id="KW-1133">Transmembrane helix</keyword>
<name>A0A410GC45_9BURK</name>
<keyword evidence="6" id="KW-0489">Methyltransferase</keyword>
<feature type="transmembrane region" description="Helical" evidence="5">
    <location>
        <begin position="92"/>
        <end position="122"/>
    </location>
</feature>
<evidence type="ECO:0000256" key="1">
    <source>
        <dbReference type="ARBA" id="ARBA00004127"/>
    </source>
</evidence>
<accession>A0A410GC45</accession>
<evidence type="ECO:0000256" key="3">
    <source>
        <dbReference type="ARBA" id="ARBA00022989"/>
    </source>
</evidence>
<evidence type="ECO:0000313" key="6">
    <source>
        <dbReference type="EMBL" id="QAA93877.1"/>
    </source>
</evidence>
<dbReference type="InterPro" id="IPR007318">
    <property type="entry name" value="Phopholipid_MeTrfase"/>
</dbReference>
<feature type="transmembrane region" description="Helical" evidence="5">
    <location>
        <begin position="12"/>
        <end position="34"/>
    </location>
</feature>
<dbReference type="Gene3D" id="1.20.120.1630">
    <property type="match status" value="1"/>
</dbReference>
<keyword evidence="7" id="KW-1185">Reference proteome</keyword>
<feature type="transmembrane region" description="Helical" evidence="5">
    <location>
        <begin position="40"/>
        <end position="60"/>
    </location>
</feature>
<evidence type="ECO:0000256" key="2">
    <source>
        <dbReference type="ARBA" id="ARBA00022692"/>
    </source>
</evidence>
<keyword evidence="2 5" id="KW-0812">Transmembrane</keyword>
<keyword evidence="6" id="KW-0808">Transferase</keyword>
<gene>
    <name evidence="6" type="ORF">CKA81_08520</name>
</gene>
<dbReference type="GO" id="GO:0032259">
    <property type="term" value="P:methylation"/>
    <property type="evidence" value="ECO:0007669"/>
    <property type="project" value="UniProtKB-KW"/>
</dbReference>
<evidence type="ECO:0000256" key="5">
    <source>
        <dbReference type="SAM" id="Phobius"/>
    </source>
</evidence>
<dbReference type="Proteomes" id="UP000283474">
    <property type="component" value="Chromosome"/>
</dbReference>
<dbReference type="OrthoDB" id="9811969at2"/>
<dbReference type="KEGG" id="pus:CKA81_08520"/>
<dbReference type="PANTHER" id="PTHR12714:SF24">
    <property type="entry name" value="SLR1182 PROTEIN"/>
    <property type="match status" value="1"/>
</dbReference>
<dbReference type="Pfam" id="PF04191">
    <property type="entry name" value="PEMT"/>
    <property type="match status" value="1"/>
</dbReference>
<protein>
    <submittedName>
        <fullName evidence="6">Protein-S-isoprenylcysteine methyltransferase</fullName>
    </submittedName>
</protein>
<proteinExistence type="predicted"/>
<keyword evidence="4 5" id="KW-0472">Membrane</keyword>
<comment type="subcellular location">
    <subcellularLocation>
        <location evidence="1">Endomembrane system</location>
        <topology evidence="1">Multi-pass membrane protein</topology>
    </subcellularLocation>
</comment>
<organism evidence="6 7">
    <name type="scientific">Pollutimonas thiosulfatoxidans</name>
    <dbReference type="NCBI Taxonomy" id="2028345"/>
    <lineage>
        <taxon>Bacteria</taxon>
        <taxon>Pseudomonadati</taxon>
        <taxon>Pseudomonadota</taxon>
        <taxon>Betaproteobacteria</taxon>
        <taxon>Burkholderiales</taxon>
        <taxon>Alcaligenaceae</taxon>
        <taxon>Pollutimonas</taxon>
    </lineage>
</organism>
<evidence type="ECO:0000313" key="7">
    <source>
        <dbReference type="Proteomes" id="UP000283474"/>
    </source>
</evidence>
<reference evidence="6 7" key="1">
    <citation type="submission" date="2017-08" db="EMBL/GenBank/DDBJ databases">
        <authorList>
            <person name="Park S.-J."/>
            <person name="Kim H."/>
        </authorList>
    </citation>
    <scope>NUCLEOTIDE SEQUENCE [LARGE SCALE GENOMIC DNA]</scope>
    <source>
        <strain evidence="7">ye3</strain>
    </source>
</reference>
<sequence length="153" mass="17102">MKRLELLIPPPLIMLLVGLMMGTSARLFPALNLASPNNHMVAVAVALLGVAMSLVSIVAFKRARTTTDPRRPALASNLINSGIYRYSRNPMYLGVLLVLAGWAVYLGNVLSILGLLVFIAYITRFQIIPEERLLSQRFGVAFENYMKEVRRWL</sequence>
<dbReference type="AlphaFoldDB" id="A0A410GC45"/>
<dbReference type="PANTHER" id="PTHR12714">
    <property type="entry name" value="PROTEIN-S ISOPRENYLCYSTEINE O-METHYLTRANSFERASE"/>
    <property type="match status" value="1"/>
</dbReference>
<evidence type="ECO:0000256" key="4">
    <source>
        <dbReference type="ARBA" id="ARBA00023136"/>
    </source>
</evidence>
<dbReference type="GO" id="GO:0008168">
    <property type="term" value="F:methyltransferase activity"/>
    <property type="evidence" value="ECO:0007669"/>
    <property type="project" value="UniProtKB-KW"/>
</dbReference>